<evidence type="ECO:0000313" key="2">
    <source>
        <dbReference type="Proteomes" id="UP000024635"/>
    </source>
</evidence>
<dbReference type="AlphaFoldDB" id="A0A016W1T0"/>
<protein>
    <submittedName>
        <fullName evidence="1">Uncharacterized protein</fullName>
    </submittedName>
</protein>
<proteinExistence type="predicted"/>
<comment type="caution">
    <text evidence="1">The sequence shown here is derived from an EMBL/GenBank/DDBJ whole genome shotgun (WGS) entry which is preliminary data.</text>
</comment>
<dbReference type="EMBL" id="JARK01001338">
    <property type="protein sequence ID" value="EYC33575.1"/>
    <property type="molecule type" value="Genomic_DNA"/>
</dbReference>
<dbReference type="Proteomes" id="UP000024635">
    <property type="component" value="Unassembled WGS sequence"/>
</dbReference>
<keyword evidence="2" id="KW-1185">Reference proteome</keyword>
<name>A0A016W1T0_9BILA</name>
<sequence>MDETKKHHNPAGAVALCGRPHSLNTTMRFCGLVLVLVHTVISEDKAEVDIRVSGACSPGTNLYDGP</sequence>
<gene>
    <name evidence="1" type="primary">Acey_s0002.g871</name>
    <name evidence="1" type="ORF">Y032_0002g871</name>
</gene>
<accession>A0A016W1T0</accession>
<reference evidence="2" key="1">
    <citation type="journal article" date="2015" name="Nat. Genet.">
        <title>The genome and transcriptome of the zoonotic hookworm Ancylostoma ceylanicum identify infection-specific gene families.</title>
        <authorList>
            <person name="Schwarz E.M."/>
            <person name="Hu Y."/>
            <person name="Antoshechkin I."/>
            <person name="Miller M.M."/>
            <person name="Sternberg P.W."/>
            <person name="Aroian R.V."/>
        </authorList>
    </citation>
    <scope>NUCLEOTIDE SEQUENCE</scope>
    <source>
        <strain evidence="2">HY135</strain>
    </source>
</reference>
<evidence type="ECO:0000313" key="1">
    <source>
        <dbReference type="EMBL" id="EYC33575.1"/>
    </source>
</evidence>
<organism evidence="1 2">
    <name type="scientific">Ancylostoma ceylanicum</name>
    <dbReference type="NCBI Taxonomy" id="53326"/>
    <lineage>
        <taxon>Eukaryota</taxon>
        <taxon>Metazoa</taxon>
        <taxon>Ecdysozoa</taxon>
        <taxon>Nematoda</taxon>
        <taxon>Chromadorea</taxon>
        <taxon>Rhabditida</taxon>
        <taxon>Rhabditina</taxon>
        <taxon>Rhabditomorpha</taxon>
        <taxon>Strongyloidea</taxon>
        <taxon>Ancylostomatidae</taxon>
        <taxon>Ancylostomatinae</taxon>
        <taxon>Ancylostoma</taxon>
    </lineage>
</organism>